<dbReference type="Proteomes" id="UP000240399">
    <property type="component" value="Segment"/>
</dbReference>
<evidence type="ECO:0000313" key="1">
    <source>
        <dbReference type="EMBL" id="AUL78394.3"/>
    </source>
</evidence>
<keyword evidence="2" id="KW-1185">Reference proteome</keyword>
<evidence type="ECO:0000313" key="2">
    <source>
        <dbReference type="Proteomes" id="UP000240399"/>
    </source>
</evidence>
<proteinExistence type="predicted"/>
<reference evidence="1 2" key="1">
    <citation type="journal article" date="2018" name="Nat. Commun.">
        <title>Tailed giant Tupanvirus possesses the most complete translational apparatus of the known virosphere.</title>
        <authorList>
            <person name="Abrahao J."/>
            <person name="Silva L."/>
            <person name="Silva L.S."/>
            <person name="Khalil J.Y.B."/>
            <person name="Rodrigues R."/>
            <person name="Arantes T."/>
            <person name="Assis F."/>
            <person name="Boratto P."/>
            <person name="Andrade M."/>
            <person name="Kroon E.G."/>
            <person name="Ribeiro B."/>
            <person name="Bergier I."/>
            <person name="Seligmann H."/>
            <person name="Ghigo E."/>
            <person name="Colson P."/>
            <person name="Levasseur A."/>
            <person name="Kroemer G."/>
            <person name="Raoult D."/>
            <person name="La Scola B."/>
        </authorList>
    </citation>
    <scope>NUCLEOTIDE SEQUENCE [LARGE SCALE GENOMIC DNA]</scope>
    <source>
        <strain evidence="1">Soda lake</strain>
    </source>
</reference>
<name>A0AC59HBV0_9VIRU</name>
<organism evidence="1 2">
    <name type="scientific">Tupanvirus soda lake</name>
    <dbReference type="NCBI Taxonomy" id="2126985"/>
    <lineage>
        <taxon>Viruses</taxon>
        <taxon>Varidnaviria</taxon>
        <taxon>Bamfordvirae</taxon>
        <taxon>Nucleocytoviricota</taxon>
        <taxon>Megaviricetes</taxon>
        <taxon>Imitervirales</taxon>
        <taxon>Mimiviridae</taxon>
        <taxon>Megamimivirinae</taxon>
        <taxon>Tupanvirus</taxon>
        <taxon>Tupanvirus salinum</taxon>
    </lineage>
</organism>
<accession>A0AC59HBV0</accession>
<protein>
    <submittedName>
        <fullName evidence="1">Repeat protein</fullName>
    </submittedName>
</protein>
<sequence length="643" mass="75530">MEEEYTPDNIIQWIFEKAFDQLTLESNELFKTAFEKINSKTFASNNIHILINKLTNRPIEKITAYLLNKKFQENFLFSKIKKKLYVQILFGDLEAFQILVLKGHVIDKICLQLAVLNNRVEILKYIINTDRKIKLDNELLMYCAEFEYVDLYFFLRENNLLPNISIYNKAVLGNSLEIIKDINEHIGMSSKTLTTAFQTNNNNIILYLYNIAIEDGINLEKNLITYPILNNNFVLLEALDKIKPIEWHYELYFSAILSGSMEMIKFLEEKFPNIHDNHILDTSKVKKGRTSLLLEEIIYERNNKKYFSHTINYAIQSGSIEIVKYIYSKGYGITISNIITAIKQGTCEILKYLCKKYDKKLPFYIIHYFGTNSYILDKISKAKILIDSGLFEINCNDKLSVNDYRKESTHLEIISDKIHISEDGNIDYDYLMKYQSFFVPIKGYKLNHRLLTKTRICIELNMRDELINIFKSQKNITDQQFIIDTLFLFGNMDQIKNLHPLIQPLVCPSQQIIMEIMCYCQLNKLCYLMHNNILCRQDIDTLYPVSIMLSDFYLSLFFDKFDKNTPDIKYVIESGNKNAIIKWIDRYGITNVDKDIIKRIIKLDDVDVLKKINIPKNIIPELLCWSNDLDLLDIKCYLTSLLK</sequence>
<dbReference type="EMBL" id="KY523104">
    <property type="protein sequence ID" value="AUL78394.3"/>
    <property type="molecule type" value="Genomic_DNA"/>
</dbReference>